<evidence type="ECO:0000313" key="2">
    <source>
        <dbReference type="Proteomes" id="UP000887565"/>
    </source>
</evidence>
<proteinExistence type="predicted"/>
<sequence>MPFYSEKSPGKSHIDLDKGAHLDGKNNPPAPIEFDCRWNVTNDWSEVLSGGEKQRMALARMFYHTFTLARYSNPNLRLERLKNLLREE</sequence>
<name>A0A915JL17_ROMCU</name>
<dbReference type="AlphaFoldDB" id="A0A915JL17"/>
<organism evidence="2 3">
    <name type="scientific">Romanomermis culicivorax</name>
    <name type="common">Nematode worm</name>
    <dbReference type="NCBI Taxonomy" id="13658"/>
    <lineage>
        <taxon>Eukaryota</taxon>
        <taxon>Metazoa</taxon>
        <taxon>Ecdysozoa</taxon>
        <taxon>Nematoda</taxon>
        <taxon>Enoplea</taxon>
        <taxon>Dorylaimia</taxon>
        <taxon>Mermithida</taxon>
        <taxon>Mermithoidea</taxon>
        <taxon>Mermithidae</taxon>
        <taxon>Romanomermis</taxon>
    </lineage>
</organism>
<dbReference type="Proteomes" id="UP000887565">
    <property type="component" value="Unplaced"/>
</dbReference>
<feature type="compositionally biased region" description="Basic and acidic residues" evidence="1">
    <location>
        <begin position="8"/>
        <end position="24"/>
    </location>
</feature>
<keyword evidence="2" id="KW-1185">Reference proteome</keyword>
<evidence type="ECO:0000256" key="1">
    <source>
        <dbReference type="SAM" id="MobiDB-lite"/>
    </source>
</evidence>
<feature type="region of interest" description="Disordered" evidence="1">
    <location>
        <begin position="1"/>
        <end position="28"/>
    </location>
</feature>
<reference evidence="3" key="1">
    <citation type="submission" date="2022-11" db="UniProtKB">
        <authorList>
            <consortium name="WormBaseParasite"/>
        </authorList>
    </citation>
    <scope>IDENTIFICATION</scope>
</reference>
<evidence type="ECO:0000313" key="3">
    <source>
        <dbReference type="WBParaSite" id="nRc.2.0.1.t26772-RA"/>
    </source>
</evidence>
<dbReference type="WBParaSite" id="nRc.2.0.1.t26772-RA">
    <property type="protein sequence ID" value="nRc.2.0.1.t26772-RA"/>
    <property type="gene ID" value="nRc.2.0.1.g26772"/>
</dbReference>
<protein>
    <submittedName>
        <fullName evidence="3">ABC transporter domain-containing protein</fullName>
    </submittedName>
</protein>
<accession>A0A915JL17</accession>